<keyword evidence="3" id="KW-1185">Reference proteome</keyword>
<dbReference type="Proteomes" id="UP000608522">
    <property type="component" value="Unassembled WGS sequence"/>
</dbReference>
<feature type="region of interest" description="Disordered" evidence="1">
    <location>
        <begin position="1"/>
        <end position="82"/>
    </location>
</feature>
<accession>A0ABQ3TCI9</accession>
<name>A0ABQ3TCI9_9ACTN</name>
<comment type="caution">
    <text evidence="2">The sequence shown here is derived from an EMBL/GenBank/DDBJ whole genome shotgun (WGS) entry which is preliminary data.</text>
</comment>
<feature type="compositionally biased region" description="Basic and acidic residues" evidence="1">
    <location>
        <begin position="33"/>
        <end position="46"/>
    </location>
</feature>
<evidence type="ECO:0000313" key="3">
    <source>
        <dbReference type="Proteomes" id="UP000608522"/>
    </source>
</evidence>
<evidence type="ECO:0000313" key="2">
    <source>
        <dbReference type="EMBL" id="GHI78126.1"/>
    </source>
</evidence>
<organism evidence="2 3">
    <name type="scientific">Streptomyces spororaveus</name>
    <dbReference type="NCBI Taxonomy" id="284039"/>
    <lineage>
        <taxon>Bacteria</taxon>
        <taxon>Bacillati</taxon>
        <taxon>Actinomycetota</taxon>
        <taxon>Actinomycetes</taxon>
        <taxon>Kitasatosporales</taxon>
        <taxon>Streptomycetaceae</taxon>
        <taxon>Streptomyces</taxon>
    </lineage>
</organism>
<proteinExistence type="predicted"/>
<evidence type="ECO:0000256" key="1">
    <source>
        <dbReference type="SAM" id="MobiDB-lite"/>
    </source>
</evidence>
<protein>
    <submittedName>
        <fullName evidence="2">Uncharacterized protein</fullName>
    </submittedName>
</protein>
<sequence>MSAPAGRGPPEKGGKTIASSSSRCRIAVVSPSSDRRPAGRHFDAVRKTPFGPPGLSTRRQRRRRAVAGPGVVHPQDTPGALSPARARVGHIAVGTVLSLFGLRDDRATNQ</sequence>
<gene>
    <name evidence="2" type="ORF">Sspor_36870</name>
</gene>
<reference evidence="3" key="1">
    <citation type="submission" date="2023-07" db="EMBL/GenBank/DDBJ databases">
        <title>Whole genome shotgun sequence of Streptomyces spororaveus NBRC 15456.</title>
        <authorList>
            <person name="Komaki H."/>
            <person name="Tamura T."/>
        </authorList>
    </citation>
    <scope>NUCLEOTIDE SEQUENCE [LARGE SCALE GENOMIC DNA]</scope>
    <source>
        <strain evidence="3">NBRC 15456</strain>
    </source>
</reference>
<dbReference type="EMBL" id="BNED01000005">
    <property type="protein sequence ID" value="GHI78126.1"/>
    <property type="molecule type" value="Genomic_DNA"/>
</dbReference>